<accession>A0A7M2X377</accession>
<dbReference type="EMBL" id="CP063458">
    <property type="protein sequence ID" value="QOV91882.1"/>
    <property type="molecule type" value="Genomic_DNA"/>
</dbReference>
<evidence type="ECO:0008006" key="4">
    <source>
        <dbReference type="Google" id="ProtNLM"/>
    </source>
</evidence>
<dbReference type="RefSeq" id="WP_206295200.1">
    <property type="nucleotide sequence ID" value="NZ_CP063458.1"/>
</dbReference>
<feature type="compositionally biased region" description="Pro residues" evidence="1">
    <location>
        <begin position="1"/>
        <end position="19"/>
    </location>
</feature>
<keyword evidence="3" id="KW-1185">Reference proteome</keyword>
<evidence type="ECO:0000313" key="2">
    <source>
        <dbReference type="EMBL" id="QOV91882.1"/>
    </source>
</evidence>
<evidence type="ECO:0000256" key="1">
    <source>
        <dbReference type="SAM" id="MobiDB-lite"/>
    </source>
</evidence>
<reference evidence="2 3" key="1">
    <citation type="submission" date="2020-10" db="EMBL/GenBank/DDBJ databases">
        <title>Wide distribution of Phycisphaera-like planctomycetes from WD2101 soil group in peatlands and genome analysis of the first cultivated representative.</title>
        <authorList>
            <person name="Dedysh S.N."/>
            <person name="Beletsky A.V."/>
            <person name="Ivanova A."/>
            <person name="Kulichevskaya I.S."/>
            <person name="Suzina N.E."/>
            <person name="Philippov D.A."/>
            <person name="Rakitin A.L."/>
            <person name="Mardanov A.V."/>
            <person name="Ravin N.V."/>
        </authorList>
    </citation>
    <scope>NUCLEOTIDE SEQUENCE [LARGE SCALE GENOMIC DNA]</scope>
    <source>
        <strain evidence="2 3">M1803</strain>
    </source>
</reference>
<name>A0A7M2X377_9BACT</name>
<dbReference type="KEGG" id="hbs:IPV69_11225"/>
<dbReference type="InterPro" id="IPR036465">
    <property type="entry name" value="vWFA_dom_sf"/>
</dbReference>
<evidence type="ECO:0000313" key="3">
    <source>
        <dbReference type="Proteomes" id="UP000593765"/>
    </source>
</evidence>
<dbReference type="Proteomes" id="UP000593765">
    <property type="component" value="Chromosome"/>
</dbReference>
<proteinExistence type="predicted"/>
<dbReference type="SUPFAM" id="SSF53300">
    <property type="entry name" value="vWA-like"/>
    <property type="match status" value="1"/>
</dbReference>
<sequence length="426" mass="43434">MAAQPPVPPGQPMMPPGMPGGPAGMMPPGMMPPPGMKPGMPMPPKMAGPGGPPPGMPPGAKPPAPGQPGVPGQPGQPGENPEEGLPQVGFFQQPWVQNVLPFVTSLVAHAVIIILGVTLAVTVVQEGQKIVQEEQTIIPESTMAENAPPGGVPNVGTGGDPLKQAMQDTTPDAGSADGWADKQSPNVDPAAAGGGAGENSDSGLIGLGMGGLGKGGGVGTGKGNGSGGGSGDGGGPLAMFGTPGGGAIGPKGPVFGNGGNARKIVFVCDATGTMINKLGTLKHELTKAIAGLRPIQSYNVVFFTDGGKYHIADKNGLIIANPDNKRNTYTFLEDITPTGTTDPIPGIEAGFKQAPQLLYFLSDGEFNNLKSYQEVMDSFNKANVGKKVKVNTILFETYDKEAEQVMQKIAADNGGSYRYVREADLQ</sequence>
<gene>
    <name evidence="2" type="ORF">IPV69_11225</name>
</gene>
<protein>
    <recommendedName>
        <fullName evidence="4">VWFA domain-containing protein</fullName>
    </recommendedName>
</protein>
<feature type="region of interest" description="Disordered" evidence="1">
    <location>
        <begin position="1"/>
        <end position="85"/>
    </location>
</feature>
<feature type="region of interest" description="Disordered" evidence="1">
    <location>
        <begin position="156"/>
        <end position="199"/>
    </location>
</feature>
<organism evidence="2 3">
    <name type="scientific">Humisphaera borealis</name>
    <dbReference type="NCBI Taxonomy" id="2807512"/>
    <lineage>
        <taxon>Bacteria</taxon>
        <taxon>Pseudomonadati</taxon>
        <taxon>Planctomycetota</taxon>
        <taxon>Phycisphaerae</taxon>
        <taxon>Tepidisphaerales</taxon>
        <taxon>Tepidisphaeraceae</taxon>
        <taxon>Humisphaera</taxon>
    </lineage>
</organism>
<dbReference type="Gene3D" id="3.40.50.410">
    <property type="entry name" value="von Willebrand factor, type A domain"/>
    <property type="match status" value="1"/>
</dbReference>
<dbReference type="AlphaFoldDB" id="A0A7M2X377"/>
<feature type="compositionally biased region" description="Pro residues" evidence="1">
    <location>
        <begin position="29"/>
        <end position="68"/>
    </location>
</feature>